<feature type="transmembrane region" description="Helical" evidence="1">
    <location>
        <begin position="6"/>
        <end position="24"/>
    </location>
</feature>
<reference evidence="2 3" key="1">
    <citation type="journal article" date="2008" name="Genome Biol.">
        <title>The complete genome, comparative and functional analysis of Stenotrophomonas maltophilia reveals an organism heavily shielded by drug resistance determinants.</title>
        <authorList>
            <person name="Crossman L.C."/>
            <person name="Gould V.C."/>
            <person name="Dow J.M."/>
            <person name="Vernikos G.S."/>
            <person name="Okazaki A."/>
            <person name="Sebaihia M."/>
            <person name="Saunders D."/>
            <person name="Arrowsmith C."/>
            <person name="Carver T."/>
            <person name="Peters N."/>
            <person name="Adlem E."/>
            <person name="Kerhornou A."/>
            <person name="Lord A."/>
            <person name="Murphy L."/>
            <person name="Seeger K."/>
            <person name="Squares R."/>
            <person name="Rutter S."/>
            <person name="Quail M.A."/>
            <person name="Rajandream M.A."/>
            <person name="Harris D."/>
            <person name="Churcher C."/>
            <person name="Bentley S.D."/>
            <person name="Parkhill J."/>
            <person name="Thomson N.R."/>
            <person name="Avison M.B."/>
        </authorList>
    </citation>
    <scope>NUCLEOTIDE SEQUENCE [LARGE SCALE GENOMIC DNA]</scope>
    <source>
        <strain evidence="2 3">K279a</strain>
    </source>
</reference>
<protein>
    <submittedName>
        <fullName evidence="2">Transmembrane protein</fullName>
    </submittedName>
</protein>
<dbReference type="Proteomes" id="UP000008840">
    <property type="component" value="Chromosome"/>
</dbReference>
<sequence>MANAWGFLHLALGGIVAFVVEVDFQELAKGALLPLMAILVGLTFSWAGNVNSIMQTEEVQKFLNEKGGPLEYVYTFQLCILINISVISAWCVPLLNLPYLLPCQTRAPVEGAMAAVLFASVSLAVRTGWHAVVGSNMLLLRKLIQGGSPGGGIE</sequence>
<keyword evidence="1 2" id="KW-0812">Transmembrane</keyword>
<dbReference type="EMBL" id="AM743169">
    <property type="protein sequence ID" value="CAQ45192.1"/>
    <property type="molecule type" value="Genomic_DNA"/>
</dbReference>
<evidence type="ECO:0000256" key="1">
    <source>
        <dbReference type="SAM" id="Phobius"/>
    </source>
</evidence>
<organism evidence="2 3">
    <name type="scientific">Stenotrophomonas maltophilia (strain K279a)</name>
    <dbReference type="NCBI Taxonomy" id="522373"/>
    <lineage>
        <taxon>Bacteria</taxon>
        <taxon>Pseudomonadati</taxon>
        <taxon>Pseudomonadota</taxon>
        <taxon>Gammaproteobacteria</taxon>
        <taxon>Lysobacterales</taxon>
        <taxon>Lysobacteraceae</taxon>
        <taxon>Stenotrophomonas</taxon>
        <taxon>Stenotrophomonas maltophilia group</taxon>
    </lineage>
</organism>
<dbReference type="KEGG" id="sml:Smlt1664"/>
<name>B2FK42_STRMK</name>
<proteinExistence type="predicted"/>
<dbReference type="AlphaFoldDB" id="B2FK42"/>
<keyword evidence="1" id="KW-1133">Transmembrane helix</keyword>
<feature type="transmembrane region" description="Helical" evidence="1">
    <location>
        <begin position="112"/>
        <end position="132"/>
    </location>
</feature>
<gene>
    <name evidence="2" type="ordered locus">Smlt1664</name>
</gene>
<evidence type="ECO:0000313" key="3">
    <source>
        <dbReference type="Proteomes" id="UP000008840"/>
    </source>
</evidence>
<feature type="transmembrane region" description="Helical" evidence="1">
    <location>
        <begin position="74"/>
        <end position="100"/>
    </location>
</feature>
<keyword evidence="1" id="KW-0472">Membrane</keyword>
<dbReference type="HOGENOM" id="CLU_1703276_0_0_6"/>
<keyword evidence="3" id="KW-1185">Reference proteome</keyword>
<feature type="transmembrane region" description="Helical" evidence="1">
    <location>
        <begin position="31"/>
        <end position="54"/>
    </location>
</feature>
<accession>B2FK42</accession>
<evidence type="ECO:0000313" key="2">
    <source>
        <dbReference type="EMBL" id="CAQ45192.1"/>
    </source>
</evidence>
<dbReference type="EnsemblBacteria" id="CAQ45192">
    <property type="protein sequence ID" value="CAQ45192"/>
    <property type="gene ID" value="Smlt1664"/>
</dbReference>